<dbReference type="Pfam" id="PF02311">
    <property type="entry name" value="AraC_binding"/>
    <property type="match status" value="1"/>
</dbReference>
<dbReference type="Pfam" id="PF12833">
    <property type="entry name" value="HTH_18"/>
    <property type="match status" value="1"/>
</dbReference>
<dbReference type="PANTHER" id="PTHR46796">
    <property type="entry name" value="HTH-TYPE TRANSCRIPTIONAL ACTIVATOR RHAS-RELATED"/>
    <property type="match status" value="1"/>
</dbReference>
<organism evidence="5 6">
    <name type="scientific">Kribbella pittospori</name>
    <dbReference type="NCBI Taxonomy" id="722689"/>
    <lineage>
        <taxon>Bacteria</taxon>
        <taxon>Bacillati</taxon>
        <taxon>Actinomycetota</taxon>
        <taxon>Actinomycetes</taxon>
        <taxon>Propionibacteriales</taxon>
        <taxon>Kribbellaceae</taxon>
        <taxon>Kribbella</taxon>
    </lineage>
</organism>
<evidence type="ECO:0000259" key="4">
    <source>
        <dbReference type="PROSITE" id="PS01124"/>
    </source>
</evidence>
<dbReference type="InterPro" id="IPR018060">
    <property type="entry name" value="HTH_AraC"/>
</dbReference>
<dbReference type="SMART" id="SM00342">
    <property type="entry name" value="HTH_ARAC"/>
    <property type="match status" value="1"/>
</dbReference>
<name>A0A4R0KQ01_9ACTN</name>
<reference evidence="5 6" key="1">
    <citation type="submission" date="2019-02" db="EMBL/GenBank/DDBJ databases">
        <title>Kribbella capetownensis sp. nov. and Kribbella speibonae sp. nov., isolated from soil.</title>
        <authorList>
            <person name="Curtis S.M."/>
            <person name="Norton I."/>
            <person name="Everest G.J."/>
            <person name="Meyers P.R."/>
        </authorList>
    </citation>
    <scope>NUCLEOTIDE SEQUENCE [LARGE SCALE GENOMIC DNA]</scope>
    <source>
        <strain evidence="5 6">NRRL B-24813</strain>
    </source>
</reference>
<evidence type="ECO:0000313" key="5">
    <source>
        <dbReference type="EMBL" id="TCC61046.1"/>
    </source>
</evidence>
<dbReference type="PANTHER" id="PTHR46796:SF13">
    <property type="entry name" value="HTH-TYPE TRANSCRIPTIONAL ACTIVATOR RHAS"/>
    <property type="match status" value="1"/>
</dbReference>
<dbReference type="SUPFAM" id="SSF51182">
    <property type="entry name" value="RmlC-like cupins"/>
    <property type="match status" value="1"/>
</dbReference>
<dbReference type="InterPro" id="IPR018062">
    <property type="entry name" value="HTH_AraC-typ_CS"/>
</dbReference>
<evidence type="ECO:0000313" key="6">
    <source>
        <dbReference type="Proteomes" id="UP000291144"/>
    </source>
</evidence>
<sequence length="280" mass="30459">MDQALRFESHAFGRAYHAARVRIAARARDTELHTHADFHELMGVVSGSGEHLLTTGTQSLVAGDVVLVRPQDRHAVRGAAPDGLEFVNVAFPTSAWLGFLDLTRTNPTGSWATARGPVAFHTPAAIAVFEHALDRFQDEPGAYDLMRFWIDLLPLVSPEELASPAGTPTAPDWLSKACRSMRAEENLRGGVPRLLALSGVSPAHLSRSMRAAYGRTPTAFVADLRLEHAASLLAATNHPVAAIAARCGFASQSYFTRCFTAAHQLSPRDFRRRSQRAFVP</sequence>
<comment type="caution">
    <text evidence="5">The sequence shown here is derived from an EMBL/GenBank/DDBJ whole genome shotgun (WGS) entry which is preliminary data.</text>
</comment>
<proteinExistence type="predicted"/>
<dbReference type="Gene3D" id="2.60.120.10">
    <property type="entry name" value="Jelly Rolls"/>
    <property type="match status" value="1"/>
</dbReference>
<keyword evidence="2" id="KW-0238">DNA-binding</keyword>
<dbReference type="InterPro" id="IPR050204">
    <property type="entry name" value="AraC_XylS_family_regulators"/>
</dbReference>
<keyword evidence="3" id="KW-0804">Transcription</keyword>
<dbReference type="PROSITE" id="PS01124">
    <property type="entry name" value="HTH_ARAC_FAMILY_2"/>
    <property type="match status" value="1"/>
</dbReference>
<evidence type="ECO:0000256" key="1">
    <source>
        <dbReference type="ARBA" id="ARBA00023015"/>
    </source>
</evidence>
<dbReference type="Gene3D" id="1.10.10.60">
    <property type="entry name" value="Homeodomain-like"/>
    <property type="match status" value="2"/>
</dbReference>
<gene>
    <name evidence="5" type="ORF">E0H73_17465</name>
</gene>
<dbReference type="SUPFAM" id="SSF46689">
    <property type="entry name" value="Homeodomain-like"/>
    <property type="match status" value="1"/>
</dbReference>
<feature type="domain" description="HTH araC/xylS-type" evidence="4">
    <location>
        <begin position="175"/>
        <end position="273"/>
    </location>
</feature>
<dbReference type="RefSeq" id="WP_131356984.1">
    <property type="nucleotide sequence ID" value="NZ_SJKB01000005.1"/>
</dbReference>
<dbReference type="GO" id="GO:0003700">
    <property type="term" value="F:DNA-binding transcription factor activity"/>
    <property type="evidence" value="ECO:0007669"/>
    <property type="project" value="InterPro"/>
</dbReference>
<accession>A0A4R0KQ01</accession>
<dbReference type="GO" id="GO:0043565">
    <property type="term" value="F:sequence-specific DNA binding"/>
    <property type="evidence" value="ECO:0007669"/>
    <property type="project" value="InterPro"/>
</dbReference>
<keyword evidence="1" id="KW-0805">Transcription regulation</keyword>
<dbReference type="AlphaFoldDB" id="A0A4R0KQ01"/>
<dbReference type="PROSITE" id="PS00041">
    <property type="entry name" value="HTH_ARAC_FAMILY_1"/>
    <property type="match status" value="1"/>
</dbReference>
<dbReference type="InterPro" id="IPR009057">
    <property type="entry name" value="Homeodomain-like_sf"/>
</dbReference>
<evidence type="ECO:0000256" key="3">
    <source>
        <dbReference type="ARBA" id="ARBA00023163"/>
    </source>
</evidence>
<keyword evidence="6" id="KW-1185">Reference proteome</keyword>
<dbReference type="Proteomes" id="UP000291144">
    <property type="component" value="Unassembled WGS sequence"/>
</dbReference>
<dbReference type="EMBL" id="SJKB01000005">
    <property type="protein sequence ID" value="TCC61046.1"/>
    <property type="molecule type" value="Genomic_DNA"/>
</dbReference>
<dbReference type="InterPro" id="IPR014710">
    <property type="entry name" value="RmlC-like_jellyroll"/>
</dbReference>
<dbReference type="OrthoDB" id="9799345at2"/>
<dbReference type="InterPro" id="IPR003313">
    <property type="entry name" value="AraC-bd"/>
</dbReference>
<protein>
    <submittedName>
        <fullName evidence="5">AraC family transcriptional regulator</fullName>
    </submittedName>
</protein>
<dbReference type="InterPro" id="IPR011051">
    <property type="entry name" value="RmlC_Cupin_sf"/>
</dbReference>
<evidence type="ECO:0000256" key="2">
    <source>
        <dbReference type="ARBA" id="ARBA00023125"/>
    </source>
</evidence>